<dbReference type="InterPro" id="IPR001128">
    <property type="entry name" value="Cyt_P450"/>
</dbReference>
<dbReference type="SUPFAM" id="SSF48264">
    <property type="entry name" value="Cytochrome P450"/>
    <property type="match status" value="1"/>
</dbReference>
<evidence type="ECO:0000256" key="6">
    <source>
        <dbReference type="ARBA" id="ARBA00023033"/>
    </source>
</evidence>
<evidence type="ECO:0000256" key="2">
    <source>
        <dbReference type="ARBA" id="ARBA00022617"/>
    </source>
</evidence>
<name>A0A5C3L776_COPMA</name>
<comment type="similarity">
    <text evidence="1 8">Belongs to the cytochrome P450 family.</text>
</comment>
<gene>
    <name evidence="10" type="ORF">FA15DRAFT_665080</name>
</gene>
<evidence type="ECO:0000313" key="11">
    <source>
        <dbReference type="Proteomes" id="UP000307440"/>
    </source>
</evidence>
<dbReference type="Gene3D" id="1.10.630.10">
    <property type="entry name" value="Cytochrome P450"/>
    <property type="match status" value="1"/>
</dbReference>
<dbReference type="PANTHER" id="PTHR24291">
    <property type="entry name" value="CYTOCHROME P450 FAMILY 4"/>
    <property type="match status" value="1"/>
</dbReference>
<dbReference type="PROSITE" id="PS00086">
    <property type="entry name" value="CYTOCHROME_P450"/>
    <property type="match status" value="1"/>
</dbReference>
<evidence type="ECO:0000256" key="3">
    <source>
        <dbReference type="ARBA" id="ARBA00022723"/>
    </source>
</evidence>
<dbReference type="PRINTS" id="PR00463">
    <property type="entry name" value="EP450I"/>
</dbReference>
<dbReference type="AlphaFoldDB" id="A0A5C3L776"/>
<dbReference type="STRING" id="230819.A0A5C3L776"/>
<dbReference type="InterPro" id="IPR050196">
    <property type="entry name" value="Cytochrome_P450_Monoox"/>
</dbReference>
<dbReference type="GO" id="GO:0016705">
    <property type="term" value="F:oxidoreductase activity, acting on paired donors, with incorporation or reduction of molecular oxygen"/>
    <property type="evidence" value="ECO:0007669"/>
    <property type="project" value="InterPro"/>
</dbReference>
<keyword evidence="9" id="KW-0472">Membrane</keyword>
<keyword evidence="9" id="KW-1133">Transmembrane helix</keyword>
<keyword evidence="4 8" id="KW-0560">Oxidoreductase</keyword>
<keyword evidence="3 7" id="KW-0479">Metal-binding</keyword>
<evidence type="ECO:0000256" key="4">
    <source>
        <dbReference type="ARBA" id="ARBA00023002"/>
    </source>
</evidence>
<protein>
    <submittedName>
        <fullName evidence="10">Cytochrome P450</fullName>
    </submittedName>
</protein>
<evidence type="ECO:0000313" key="10">
    <source>
        <dbReference type="EMBL" id="TFK28637.1"/>
    </source>
</evidence>
<organism evidence="10 11">
    <name type="scientific">Coprinopsis marcescibilis</name>
    <name type="common">Agaric fungus</name>
    <name type="synonym">Psathyrella marcescibilis</name>
    <dbReference type="NCBI Taxonomy" id="230819"/>
    <lineage>
        <taxon>Eukaryota</taxon>
        <taxon>Fungi</taxon>
        <taxon>Dikarya</taxon>
        <taxon>Basidiomycota</taxon>
        <taxon>Agaricomycotina</taxon>
        <taxon>Agaricomycetes</taxon>
        <taxon>Agaricomycetidae</taxon>
        <taxon>Agaricales</taxon>
        <taxon>Agaricineae</taxon>
        <taxon>Psathyrellaceae</taxon>
        <taxon>Coprinopsis</taxon>
    </lineage>
</organism>
<dbReference type="GO" id="GO:0004497">
    <property type="term" value="F:monooxygenase activity"/>
    <property type="evidence" value="ECO:0007669"/>
    <property type="project" value="UniProtKB-KW"/>
</dbReference>
<evidence type="ECO:0000256" key="7">
    <source>
        <dbReference type="PIRSR" id="PIRSR602401-1"/>
    </source>
</evidence>
<evidence type="ECO:0000256" key="5">
    <source>
        <dbReference type="ARBA" id="ARBA00023004"/>
    </source>
</evidence>
<dbReference type="GO" id="GO:0020037">
    <property type="term" value="F:heme binding"/>
    <property type="evidence" value="ECO:0007669"/>
    <property type="project" value="InterPro"/>
</dbReference>
<feature type="transmembrane region" description="Helical" evidence="9">
    <location>
        <begin position="26"/>
        <end position="46"/>
    </location>
</feature>
<sequence length="552" mass="62707">MSIDSPLHSGLLWLDTLFKSGKEHGLSTVGLASFGVVATLVGSMVLDYNRKIQKVGGLPGLRYPLFPFSLPGVIFPNSHWIPGFYFVFNWRKTLYKRFGLDTISFVSWLYGGSMILTSNVEVMRQIAGGTKSDFIKPLSASGSILGWGNNLLASVGGEDWRNHRRVMAPAFSQNLYQAVWKKTLVLYREMLASETWEGKKVLEMQKVQEITYKTALLVLCNCGFGLGLNWEEAPSTSNGMSLLTAFEIVDHRNMLGNLPGWVVKLPFKYFKEYLHASNILTEWMTAQIVDRREVVNSRSELDEKRLEEDCFTLMVKANEEQGRKYRLSDQELVGNVFILLLAGHETTAQTLAATLAYLSLQPDLQDEIVEQIVSIIGWDRDPEFDQYRDFSKVLAAFYEGIRLYPAGYLMLREAAVDTVLEIQKPIGEEGTTSIPLPKGTMVVVDMIGVQRNERYFDEPEKYKPWRWLDMPHESEVASSFSVGPRACIGRKFATTEAVAMLTMLLRDWKVEPLLKSGETLEQWKDKVFENPKIFISFGVNDAPLRFVRRQRP</sequence>
<keyword evidence="2 7" id="KW-0349">Heme</keyword>
<evidence type="ECO:0000256" key="1">
    <source>
        <dbReference type="ARBA" id="ARBA00010617"/>
    </source>
</evidence>
<feature type="transmembrane region" description="Helical" evidence="9">
    <location>
        <begin position="66"/>
        <end position="86"/>
    </location>
</feature>
<dbReference type="EMBL" id="ML210154">
    <property type="protein sequence ID" value="TFK28637.1"/>
    <property type="molecule type" value="Genomic_DNA"/>
</dbReference>
<dbReference type="InterPro" id="IPR017972">
    <property type="entry name" value="Cyt_P450_CS"/>
</dbReference>
<comment type="cofactor">
    <cofactor evidence="7">
        <name>heme</name>
        <dbReference type="ChEBI" id="CHEBI:30413"/>
    </cofactor>
</comment>
<evidence type="ECO:0000256" key="9">
    <source>
        <dbReference type="SAM" id="Phobius"/>
    </source>
</evidence>
<keyword evidence="5 7" id="KW-0408">Iron</keyword>
<feature type="binding site" description="axial binding residue" evidence="7">
    <location>
        <position position="487"/>
    </location>
    <ligand>
        <name>heme</name>
        <dbReference type="ChEBI" id="CHEBI:30413"/>
    </ligand>
    <ligandPart>
        <name>Fe</name>
        <dbReference type="ChEBI" id="CHEBI:18248"/>
    </ligandPart>
</feature>
<evidence type="ECO:0000256" key="8">
    <source>
        <dbReference type="RuleBase" id="RU000461"/>
    </source>
</evidence>
<dbReference type="PRINTS" id="PR00385">
    <property type="entry name" value="P450"/>
</dbReference>
<reference evidence="10 11" key="1">
    <citation type="journal article" date="2019" name="Nat. Ecol. Evol.">
        <title>Megaphylogeny resolves global patterns of mushroom evolution.</title>
        <authorList>
            <person name="Varga T."/>
            <person name="Krizsan K."/>
            <person name="Foldi C."/>
            <person name="Dima B."/>
            <person name="Sanchez-Garcia M."/>
            <person name="Sanchez-Ramirez S."/>
            <person name="Szollosi G.J."/>
            <person name="Szarkandi J.G."/>
            <person name="Papp V."/>
            <person name="Albert L."/>
            <person name="Andreopoulos W."/>
            <person name="Angelini C."/>
            <person name="Antonin V."/>
            <person name="Barry K.W."/>
            <person name="Bougher N.L."/>
            <person name="Buchanan P."/>
            <person name="Buyck B."/>
            <person name="Bense V."/>
            <person name="Catcheside P."/>
            <person name="Chovatia M."/>
            <person name="Cooper J."/>
            <person name="Damon W."/>
            <person name="Desjardin D."/>
            <person name="Finy P."/>
            <person name="Geml J."/>
            <person name="Haridas S."/>
            <person name="Hughes K."/>
            <person name="Justo A."/>
            <person name="Karasinski D."/>
            <person name="Kautmanova I."/>
            <person name="Kiss B."/>
            <person name="Kocsube S."/>
            <person name="Kotiranta H."/>
            <person name="LaButti K.M."/>
            <person name="Lechner B.E."/>
            <person name="Liimatainen K."/>
            <person name="Lipzen A."/>
            <person name="Lukacs Z."/>
            <person name="Mihaltcheva S."/>
            <person name="Morgado L.N."/>
            <person name="Niskanen T."/>
            <person name="Noordeloos M.E."/>
            <person name="Ohm R.A."/>
            <person name="Ortiz-Santana B."/>
            <person name="Ovrebo C."/>
            <person name="Racz N."/>
            <person name="Riley R."/>
            <person name="Savchenko A."/>
            <person name="Shiryaev A."/>
            <person name="Soop K."/>
            <person name="Spirin V."/>
            <person name="Szebenyi C."/>
            <person name="Tomsovsky M."/>
            <person name="Tulloss R.E."/>
            <person name="Uehling J."/>
            <person name="Grigoriev I.V."/>
            <person name="Vagvolgyi C."/>
            <person name="Papp T."/>
            <person name="Martin F.M."/>
            <person name="Miettinen O."/>
            <person name="Hibbett D.S."/>
            <person name="Nagy L.G."/>
        </authorList>
    </citation>
    <scope>NUCLEOTIDE SEQUENCE [LARGE SCALE GENOMIC DNA]</scope>
    <source>
        <strain evidence="10 11">CBS 121175</strain>
    </source>
</reference>
<dbReference type="InterPro" id="IPR002401">
    <property type="entry name" value="Cyt_P450_E_grp-I"/>
</dbReference>
<dbReference type="Proteomes" id="UP000307440">
    <property type="component" value="Unassembled WGS sequence"/>
</dbReference>
<proteinExistence type="inferred from homology"/>
<keyword evidence="11" id="KW-1185">Reference proteome</keyword>
<keyword evidence="9" id="KW-0812">Transmembrane</keyword>
<dbReference type="GO" id="GO:0005506">
    <property type="term" value="F:iron ion binding"/>
    <property type="evidence" value="ECO:0007669"/>
    <property type="project" value="InterPro"/>
</dbReference>
<accession>A0A5C3L776</accession>
<dbReference type="Pfam" id="PF00067">
    <property type="entry name" value="p450"/>
    <property type="match status" value="1"/>
</dbReference>
<dbReference type="OrthoDB" id="1470350at2759"/>
<keyword evidence="6 8" id="KW-0503">Monooxygenase</keyword>
<dbReference type="InterPro" id="IPR036396">
    <property type="entry name" value="Cyt_P450_sf"/>
</dbReference>
<dbReference type="PANTHER" id="PTHR24291:SF50">
    <property type="entry name" value="BIFUNCTIONAL ALBAFLAVENONE MONOOXYGENASE_TERPENE SYNTHASE"/>
    <property type="match status" value="1"/>
</dbReference>